<dbReference type="Proteomes" id="UP000076603">
    <property type="component" value="Unassembled WGS sequence"/>
</dbReference>
<dbReference type="AlphaFoldDB" id="A0A161YMP4"/>
<gene>
    <name evidence="1" type="ORF">CLMAG_17580</name>
</gene>
<accession>A0A161YMP4</accession>
<name>A0A161YMP4_9CLOT</name>
<protein>
    <submittedName>
        <fullName evidence="1">Uncharacterized protein</fullName>
    </submittedName>
</protein>
<dbReference type="EMBL" id="LWAE01000002">
    <property type="protein sequence ID" value="KZL91952.1"/>
    <property type="molecule type" value="Genomic_DNA"/>
</dbReference>
<comment type="caution">
    <text evidence="1">The sequence shown here is derived from an EMBL/GenBank/DDBJ whole genome shotgun (WGS) entry which is preliminary data.</text>
</comment>
<reference evidence="1 2" key="1">
    <citation type="submission" date="2016-04" db="EMBL/GenBank/DDBJ databases">
        <title>Genome sequence of Clostridium magnum DSM 2767.</title>
        <authorList>
            <person name="Poehlein A."/>
            <person name="Uhlig R."/>
            <person name="Fischer R."/>
            <person name="Bahl H."/>
            <person name="Daniel R."/>
        </authorList>
    </citation>
    <scope>NUCLEOTIDE SEQUENCE [LARGE SCALE GENOMIC DNA]</scope>
    <source>
        <strain evidence="1 2">DSM 2767</strain>
    </source>
</reference>
<proteinExistence type="predicted"/>
<keyword evidence="2" id="KW-1185">Reference proteome</keyword>
<evidence type="ECO:0000313" key="1">
    <source>
        <dbReference type="EMBL" id="KZL91952.1"/>
    </source>
</evidence>
<sequence>MAGLRVEIVKDFRKEEIYDEYEYNGVKIYIENSLNIKGDVYIFILLKIPFMKPIFDVKGIEIKQY</sequence>
<dbReference type="PATRIC" id="fig|1121326.3.peg.1740"/>
<dbReference type="STRING" id="1121326.CLMAG_17580"/>
<evidence type="ECO:0000313" key="2">
    <source>
        <dbReference type="Proteomes" id="UP000076603"/>
    </source>
</evidence>
<organism evidence="1 2">
    <name type="scientific">Clostridium magnum DSM 2767</name>
    <dbReference type="NCBI Taxonomy" id="1121326"/>
    <lineage>
        <taxon>Bacteria</taxon>
        <taxon>Bacillati</taxon>
        <taxon>Bacillota</taxon>
        <taxon>Clostridia</taxon>
        <taxon>Eubacteriales</taxon>
        <taxon>Clostridiaceae</taxon>
        <taxon>Clostridium</taxon>
    </lineage>
</organism>